<organism evidence="1 2">
    <name type="scientific">Spirosoma telluris</name>
    <dbReference type="NCBI Taxonomy" id="2183553"/>
    <lineage>
        <taxon>Bacteria</taxon>
        <taxon>Pseudomonadati</taxon>
        <taxon>Bacteroidota</taxon>
        <taxon>Cytophagia</taxon>
        <taxon>Cytophagales</taxon>
        <taxon>Cytophagaceae</taxon>
        <taxon>Spirosoma</taxon>
    </lineage>
</organism>
<reference evidence="1 2" key="1">
    <citation type="submission" date="2018-06" db="EMBL/GenBank/DDBJ databases">
        <title>Spirosoma sp. HMF3257 Genome sequencing and assembly.</title>
        <authorList>
            <person name="Kang H."/>
            <person name="Cha I."/>
            <person name="Kim H."/>
            <person name="Kang J."/>
            <person name="Joh K."/>
        </authorList>
    </citation>
    <scope>NUCLEOTIDE SEQUENCE [LARGE SCALE GENOMIC DNA]</scope>
    <source>
        <strain evidence="1 2">HMF3257</strain>
    </source>
</reference>
<evidence type="ECO:0000313" key="1">
    <source>
        <dbReference type="EMBL" id="RAI73699.1"/>
    </source>
</evidence>
<dbReference type="EMBL" id="QLII01000001">
    <property type="protein sequence ID" value="RAI73699.1"/>
    <property type="molecule type" value="Genomic_DNA"/>
</dbReference>
<gene>
    <name evidence="1" type="ORF">HMF3257_03410</name>
</gene>
<comment type="caution">
    <text evidence="1">The sequence shown here is derived from an EMBL/GenBank/DDBJ whole genome shotgun (WGS) entry which is preliminary data.</text>
</comment>
<sequence length="63" mass="6816">MQANDAQSYDEVNEKGQPIVLLQGGLFGSTIEMAGFIDKMKSNFQIIAVSTGGTESQKLVKNH</sequence>
<dbReference type="RefSeq" id="WP_111340576.1">
    <property type="nucleotide sequence ID" value="NZ_QLII01000001.1"/>
</dbReference>
<dbReference type="OrthoDB" id="2247630at2"/>
<protein>
    <recommendedName>
        <fullName evidence="3">Alpha/beta hydrolase</fullName>
    </recommendedName>
</protein>
<dbReference type="AlphaFoldDB" id="A0A327NHC0"/>
<accession>A0A327NHC0</accession>
<name>A0A327NHC0_9BACT</name>
<proteinExistence type="predicted"/>
<evidence type="ECO:0008006" key="3">
    <source>
        <dbReference type="Google" id="ProtNLM"/>
    </source>
</evidence>
<keyword evidence="2" id="KW-1185">Reference proteome</keyword>
<dbReference type="Proteomes" id="UP000249016">
    <property type="component" value="Unassembled WGS sequence"/>
</dbReference>
<evidence type="ECO:0000313" key="2">
    <source>
        <dbReference type="Proteomes" id="UP000249016"/>
    </source>
</evidence>